<dbReference type="InterPro" id="IPR014001">
    <property type="entry name" value="Helicase_ATP-bd"/>
</dbReference>
<dbReference type="SUPFAM" id="SSF53271">
    <property type="entry name" value="PRTase-like"/>
    <property type="match status" value="1"/>
</dbReference>
<evidence type="ECO:0000256" key="9">
    <source>
        <dbReference type="ARBA" id="ARBA00034808"/>
    </source>
</evidence>
<dbReference type="InterPro" id="IPR004589">
    <property type="entry name" value="DNA_helicase_ATP-dep_RecQ"/>
</dbReference>
<dbReference type="EC" id="5.6.2.4" evidence="9"/>
<dbReference type="Pfam" id="PF00271">
    <property type="entry name" value="Helicase_C"/>
    <property type="match status" value="1"/>
</dbReference>
<dbReference type="SMART" id="SM00490">
    <property type="entry name" value="HELICc"/>
    <property type="match status" value="1"/>
</dbReference>
<comment type="similarity">
    <text evidence="1">Belongs to the helicase family. RecQ subfamily.</text>
</comment>
<proteinExistence type="inferred from homology"/>
<dbReference type="Gene3D" id="3.40.50.2020">
    <property type="match status" value="1"/>
</dbReference>
<dbReference type="PROSITE" id="PS51192">
    <property type="entry name" value="HELICASE_ATP_BIND_1"/>
    <property type="match status" value="1"/>
</dbReference>
<evidence type="ECO:0000313" key="12">
    <source>
        <dbReference type="EMBL" id="CAB4878278.1"/>
    </source>
</evidence>
<evidence type="ECO:0000256" key="3">
    <source>
        <dbReference type="ARBA" id="ARBA00022801"/>
    </source>
</evidence>
<dbReference type="GO" id="GO:0030894">
    <property type="term" value="C:replisome"/>
    <property type="evidence" value="ECO:0007669"/>
    <property type="project" value="TreeGrafter"/>
</dbReference>
<organism evidence="12">
    <name type="scientific">freshwater metagenome</name>
    <dbReference type="NCBI Taxonomy" id="449393"/>
    <lineage>
        <taxon>unclassified sequences</taxon>
        <taxon>metagenomes</taxon>
        <taxon>ecological metagenomes</taxon>
    </lineage>
</organism>
<feature type="domain" description="Helicase C-terminal" evidence="11">
    <location>
        <begin position="257"/>
        <end position="400"/>
    </location>
</feature>
<dbReference type="EMBL" id="CAFBLK010000254">
    <property type="protein sequence ID" value="CAB4878278.1"/>
    <property type="molecule type" value="Genomic_DNA"/>
</dbReference>
<evidence type="ECO:0000256" key="5">
    <source>
        <dbReference type="ARBA" id="ARBA00022840"/>
    </source>
</evidence>
<keyword evidence="6" id="KW-0238">DNA-binding</keyword>
<evidence type="ECO:0000256" key="7">
    <source>
        <dbReference type="ARBA" id="ARBA00023235"/>
    </source>
</evidence>
<dbReference type="GO" id="GO:0005524">
    <property type="term" value="F:ATP binding"/>
    <property type="evidence" value="ECO:0007669"/>
    <property type="project" value="UniProtKB-KW"/>
</dbReference>
<dbReference type="PANTHER" id="PTHR13710">
    <property type="entry name" value="DNA HELICASE RECQ FAMILY MEMBER"/>
    <property type="match status" value="1"/>
</dbReference>
<dbReference type="SUPFAM" id="SSF52540">
    <property type="entry name" value="P-loop containing nucleoside triphosphate hydrolases"/>
    <property type="match status" value="1"/>
</dbReference>
<evidence type="ECO:0000259" key="11">
    <source>
        <dbReference type="PROSITE" id="PS51194"/>
    </source>
</evidence>
<dbReference type="GO" id="GO:0043138">
    <property type="term" value="F:3'-5' DNA helicase activity"/>
    <property type="evidence" value="ECO:0007669"/>
    <property type="project" value="UniProtKB-EC"/>
</dbReference>
<dbReference type="SMART" id="SM00487">
    <property type="entry name" value="DEXDc"/>
    <property type="match status" value="1"/>
</dbReference>
<keyword evidence="2" id="KW-0547">Nucleotide-binding</keyword>
<dbReference type="PANTHER" id="PTHR13710:SF105">
    <property type="entry name" value="ATP-DEPENDENT DNA HELICASE Q1"/>
    <property type="match status" value="1"/>
</dbReference>
<evidence type="ECO:0000256" key="2">
    <source>
        <dbReference type="ARBA" id="ARBA00022741"/>
    </source>
</evidence>
<dbReference type="NCBIfam" id="TIGR00614">
    <property type="entry name" value="recQ_fam"/>
    <property type="match status" value="1"/>
</dbReference>
<gene>
    <name evidence="12" type="ORF">UFOPK3317_01280</name>
</gene>
<dbReference type="InterPro" id="IPR001650">
    <property type="entry name" value="Helicase_C-like"/>
</dbReference>
<keyword evidence="4" id="KW-0347">Helicase</keyword>
<dbReference type="InterPro" id="IPR000836">
    <property type="entry name" value="PRTase_dom"/>
</dbReference>
<keyword evidence="7" id="KW-0413">Isomerase</keyword>
<dbReference type="Pfam" id="PF00270">
    <property type="entry name" value="DEAD"/>
    <property type="match status" value="1"/>
</dbReference>
<dbReference type="GO" id="GO:0006310">
    <property type="term" value="P:DNA recombination"/>
    <property type="evidence" value="ECO:0007669"/>
    <property type="project" value="InterPro"/>
</dbReference>
<keyword evidence="5" id="KW-0067">ATP-binding</keyword>
<comment type="catalytic activity">
    <reaction evidence="8">
        <text>Couples ATP hydrolysis with the unwinding of duplex DNA by translocating in the 3'-5' direction.</text>
        <dbReference type="EC" id="5.6.2.4"/>
    </reaction>
</comment>
<dbReference type="AlphaFoldDB" id="A0A6J7E8B5"/>
<feature type="domain" description="Helicase ATP-binding" evidence="10">
    <location>
        <begin position="56"/>
        <end position="231"/>
    </location>
</feature>
<keyword evidence="3" id="KW-0378">Hydrolase</keyword>
<dbReference type="GO" id="GO:0009378">
    <property type="term" value="F:four-way junction helicase activity"/>
    <property type="evidence" value="ECO:0007669"/>
    <property type="project" value="TreeGrafter"/>
</dbReference>
<dbReference type="Gene3D" id="3.40.50.300">
    <property type="entry name" value="P-loop containing nucleotide triphosphate hydrolases"/>
    <property type="match status" value="2"/>
</dbReference>
<evidence type="ECO:0000259" key="10">
    <source>
        <dbReference type="PROSITE" id="PS51192"/>
    </source>
</evidence>
<reference evidence="12" key="1">
    <citation type="submission" date="2020-05" db="EMBL/GenBank/DDBJ databases">
        <authorList>
            <person name="Chiriac C."/>
            <person name="Salcher M."/>
            <person name="Ghai R."/>
            <person name="Kavagutti S V."/>
        </authorList>
    </citation>
    <scope>NUCLEOTIDE SEQUENCE</scope>
</reference>
<evidence type="ECO:0000256" key="6">
    <source>
        <dbReference type="ARBA" id="ARBA00023125"/>
    </source>
</evidence>
<dbReference type="GO" id="GO:0043590">
    <property type="term" value="C:bacterial nucleoid"/>
    <property type="evidence" value="ECO:0007669"/>
    <property type="project" value="TreeGrafter"/>
</dbReference>
<dbReference type="InterPro" id="IPR011545">
    <property type="entry name" value="DEAD/DEAH_box_helicase_dom"/>
</dbReference>
<evidence type="ECO:0000256" key="1">
    <source>
        <dbReference type="ARBA" id="ARBA00005446"/>
    </source>
</evidence>
<protein>
    <recommendedName>
        <fullName evidence="9">DNA 3'-5' helicase</fullName>
        <ecNumber evidence="9">5.6.2.4</ecNumber>
    </recommendedName>
</protein>
<dbReference type="GO" id="GO:0006281">
    <property type="term" value="P:DNA repair"/>
    <property type="evidence" value="ECO:0007669"/>
    <property type="project" value="TreeGrafter"/>
</dbReference>
<dbReference type="PROSITE" id="PS51194">
    <property type="entry name" value="HELICASE_CTER"/>
    <property type="match status" value="1"/>
</dbReference>
<accession>A0A6J7E8B5</accession>
<dbReference type="InterPro" id="IPR027417">
    <property type="entry name" value="P-loop_NTPase"/>
</dbReference>
<dbReference type="InterPro" id="IPR029057">
    <property type="entry name" value="PRTase-like"/>
</dbReference>
<dbReference type="GO" id="GO:0003677">
    <property type="term" value="F:DNA binding"/>
    <property type="evidence" value="ECO:0007669"/>
    <property type="project" value="UniProtKB-KW"/>
</dbReference>
<dbReference type="CDD" id="cd06223">
    <property type="entry name" value="PRTases_typeI"/>
    <property type="match status" value="1"/>
</dbReference>
<evidence type="ECO:0000256" key="8">
    <source>
        <dbReference type="ARBA" id="ARBA00034617"/>
    </source>
</evidence>
<dbReference type="GO" id="GO:0016787">
    <property type="term" value="F:hydrolase activity"/>
    <property type="evidence" value="ECO:0007669"/>
    <property type="project" value="UniProtKB-KW"/>
</dbReference>
<evidence type="ECO:0000256" key="4">
    <source>
        <dbReference type="ARBA" id="ARBA00022806"/>
    </source>
</evidence>
<sequence>MTTTDASTATGEMVTDMVNGVATDVETWSAQALAALRSLTGRPDDEFRDGQLDAIQAVAFRRERVLVVQRTGWGKSAVYFVATKMLRDAGSGPTIIVSPLLALMRNQIAAGRAAGLNIVTINSTNNDDWFQITEDLADDKIDALLVAPERFANQEFLDDVLPNLAPRAGLFVVDEVHCISDWGHDFRPDYRRIGRLLELLPKNVPVLGTTATANDRVVNDVTAQLGENITTIRGPLDRESLRLDAISMPSRAHRLAWLSEIIPTLEGTGIVYCLTVNDAHRLAEWLRNEGIAAESYAADLSTDTKTRLEDRLLRNDLKVLCATSALGMGYDKPDLGFVIHYQSPGSPISYYQQVGRAGRAIPNAVGILLSGSEDSDIQEWFMQTAFPSRPEAETLIELLEKRADWTSLPAIEERVNLRRGRLQQMLKVLEVEGVVERNGMKYRRTLKKWTYPEERLAKINAARRIEQDAMLKYISSDICLMQILRGLLDDPESQSCGRCTRCVERPYSVDADRGTVGRARDFLRGRPLTFEPRKQYSGGSKIPENRRVEQGRALGVWNDGGWGSETRDCKEAGEFSDALVAALVETVKAARLSPKPAWVTDIPSLRAPALVLSLAQRLADGLGIPYVASIAKVREAVPQSTRANSAQQHSNIATSFEVAGEVPSGPVILIDDLVDSRWTMTVVGEALLEAGAGAVHPVVLAVTTPG</sequence>
<name>A0A6J7E8B5_9ZZZZ</name>
<dbReference type="GO" id="GO:0005737">
    <property type="term" value="C:cytoplasm"/>
    <property type="evidence" value="ECO:0007669"/>
    <property type="project" value="TreeGrafter"/>
</dbReference>